<dbReference type="HOGENOM" id="CLU_3255065_0_0_9"/>
<proteinExistence type="predicted"/>
<gene>
    <name evidence="1" type="ordered locus">KNP414_05312</name>
</gene>
<dbReference type="EMBL" id="CP002869">
    <property type="protein sequence ID" value="AEI43836.1"/>
    <property type="molecule type" value="Genomic_DNA"/>
</dbReference>
<evidence type="ECO:0000313" key="2">
    <source>
        <dbReference type="Proteomes" id="UP000006620"/>
    </source>
</evidence>
<accession>F8FE77</accession>
<dbReference type="KEGG" id="pms:KNP414_05312"/>
<reference evidence="2" key="1">
    <citation type="submission" date="2011-06" db="EMBL/GenBank/DDBJ databases">
        <title>Complete genome sequence of Paenibacillus mucilaginosus KNP414.</title>
        <authorList>
            <person name="Wang J."/>
            <person name="Hu S."/>
            <person name="Hu X."/>
            <person name="Zhang B."/>
            <person name="Dong D."/>
            <person name="Zhang S."/>
            <person name="Zhao K."/>
            <person name="Wu D."/>
        </authorList>
    </citation>
    <scope>NUCLEOTIDE SEQUENCE [LARGE SCALE GENOMIC DNA]</scope>
    <source>
        <strain evidence="2">KNP414</strain>
    </source>
</reference>
<evidence type="ECO:0000313" key="1">
    <source>
        <dbReference type="EMBL" id="AEI43836.1"/>
    </source>
</evidence>
<protein>
    <submittedName>
        <fullName evidence="1">Uncharacterized protein</fullName>
    </submittedName>
</protein>
<name>F8FE77_PAEMK</name>
<organism evidence="1 2">
    <name type="scientific">Paenibacillus mucilaginosus (strain KNP414)</name>
    <dbReference type="NCBI Taxonomy" id="1036673"/>
    <lineage>
        <taxon>Bacteria</taxon>
        <taxon>Bacillati</taxon>
        <taxon>Bacillota</taxon>
        <taxon>Bacilli</taxon>
        <taxon>Bacillales</taxon>
        <taxon>Paenibacillaceae</taxon>
        <taxon>Paenibacillus</taxon>
    </lineage>
</organism>
<reference evidence="1 2" key="2">
    <citation type="journal article" date="2013" name="Genome Announc.">
        <title>Genome Sequence of Growth-Improving Paenibacillus mucilaginosus Strain KNP414.</title>
        <authorList>
            <person name="Lu J.J."/>
            <person name="Wang J.F."/>
            <person name="Hu X.F."/>
        </authorList>
    </citation>
    <scope>NUCLEOTIDE SEQUENCE [LARGE SCALE GENOMIC DNA]</scope>
    <source>
        <strain evidence="1 2">KNP414</strain>
    </source>
</reference>
<dbReference type="Proteomes" id="UP000006620">
    <property type="component" value="Chromosome"/>
</dbReference>
<dbReference type="AlphaFoldDB" id="F8FE77"/>
<dbReference type="PATRIC" id="fig|1036673.3.peg.4922"/>
<sequence>MAMPSYHPTQPPLLYIVRPTSHVLPLCFPEKIAGFARGTFVG</sequence>